<dbReference type="GO" id="GO:0008237">
    <property type="term" value="F:metallopeptidase activity"/>
    <property type="evidence" value="ECO:0007669"/>
    <property type="project" value="UniProtKB-KW"/>
</dbReference>
<dbReference type="GO" id="GO:0030288">
    <property type="term" value="C:outer membrane-bounded periplasmic space"/>
    <property type="evidence" value="ECO:0007669"/>
    <property type="project" value="InterPro"/>
</dbReference>
<dbReference type="PIRSF" id="PIRSF018455">
    <property type="entry name" value="MepA"/>
    <property type="match status" value="1"/>
</dbReference>
<evidence type="ECO:0000256" key="2">
    <source>
        <dbReference type="ARBA" id="ARBA00022723"/>
    </source>
</evidence>
<keyword evidence="3 9" id="KW-0732">Signal</keyword>
<evidence type="ECO:0000256" key="8">
    <source>
        <dbReference type="PIRSR" id="PIRSR018455-2"/>
    </source>
</evidence>
<dbReference type="Pfam" id="PF03411">
    <property type="entry name" value="Peptidase_M74"/>
    <property type="match status" value="1"/>
</dbReference>
<keyword evidence="7" id="KW-0482">Metalloprotease</keyword>
<proteinExistence type="predicted"/>
<sequence>MLVGSLMLATTLLFMASTFLAEPHPHQAEAIGGYSAGCLKNGVALPLTGPGYQVIRTKRLRYYGHPELIAYLTTLANQTRMAGMPDLYIADLAMAHGGPFTSGHRSHQTGLDADIWFRMANQPISTWEQDAPKEWALIDEPSYRVLPGRFGPQQLNLLRLAASKPEVARIFINPVLKAEVCKRAPDEPWVGKLRPWVGHFSHFHVRLRCPVGSPDCQPQAPIPPGNGCGAELASWLKDKPQLPKVSMAYHKPKLPARCGG</sequence>
<feature type="disulfide bond" evidence="8">
    <location>
        <begin position="181"/>
        <end position="228"/>
    </location>
</feature>
<dbReference type="Gene3D" id="3.30.1380.10">
    <property type="match status" value="1"/>
</dbReference>
<reference evidence="10" key="2">
    <citation type="submission" date="2020-01" db="EMBL/GenBank/DDBJ databases">
        <authorList>
            <consortium name="NCBI Pathogen Detection Project"/>
        </authorList>
    </citation>
    <scope>NUCLEOTIDE SEQUENCE</scope>
    <source>
        <strain evidence="10">OLC2673_Aeromonas</strain>
    </source>
</reference>
<evidence type="ECO:0000313" key="11">
    <source>
        <dbReference type="Proteomes" id="UP000859505"/>
    </source>
</evidence>
<dbReference type="GO" id="GO:0004252">
    <property type="term" value="F:serine-type endopeptidase activity"/>
    <property type="evidence" value="ECO:0007669"/>
    <property type="project" value="InterPro"/>
</dbReference>
<organism evidence="10 11">
    <name type="scientific">Aeromonas hydrophila</name>
    <dbReference type="NCBI Taxonomy" id="644"/>
    <lineage>
        <taxon>Bacteria</taxon>
        <taxon>Pseudomonadati</taxon>
        <taxon>Pseudomonadota</taxon>
        <taxon>Gammaproteobacteria</taxon>
        <taxon>Aeromonadales</taxon>
        <taxon>Aeromonadaceae</taxon>
        <taxon>Aeromonas</taxon>
    </lineage>
</organism>
<dbReference type="AlphaFoldDB" id="A0AAD3YM21"/>
<accession>A0AAD3YM21</accession>
<evidence type="ECO:0000256" key="1">
    <source>
        <dbReference type="ARBA" id="ARBA00022670"/>
    </source>
</evidence>
<gene>
    <name evidence="10" type="primary">mepA</name>
    <name evidence="10" type="ORF">JAJ28_003830</name>
</gene>
<dbReference type="InterPro" id="IPR005073">
    <property type="entry name" value="Peptidase_M74"/>
</dbReference>
<reference evidence="10" key="1">
    <citation type="journal article" date="2018" name="Genome Biol.">
        <title>SKESA: strategic k-mer extension for scrupulous assemblies.</title>
        <authorList>
            <person name="Souvorov A."/>
            <person name="Agarwala R."/>
            <person name="Lipman D.J."/>
        </authorList>
    </citation>
    <scope>NUCLEOTIDE SEQUENCE</scope>
    <source>
        <strain evidence="10">OLC2673_Aeromonas</strain>
    </source>
</reference>
<dbReference type="GO" id="GO:0006508">
    <property type="term" value="P:proteolysis"/>
    <property type="evidence" value="ECO:0007669"/>
    <property type="project" value="UniProtKB-KW"/>
</dbReference>
<evidence type="ECO:0000256" key="3">
    <source>
        <dbReference type="ARBA" id="ARBA00022729"/>
    </source>
</evidence>
<feature type="disulfide bond" evidence="8">
    <location>
        <begin position="209"/>
        <end position="216"/>
    </location>
</feature>
<evidence type="ECO:0000256" key="7">
    <source>
        <dbReference type="ARBA" id="ARBA00023049"/>
    </source>
</evidence>
<evidence type="ECO:0000256" key="6">
    <source>
        <dbReference type="ARBA" id="ARBA00022833"/>
    </source>
</evidence>
<feature type="disulfide bond" evidence="8">
    <location>
        <begin position="38"/>
        <end position="258"/>
    </location>
</feature>
<dbReference type="GO" id="GO:0046872">
    <property type="term" value="F:metal ion binding"/>
    <property type="evidence" value="ECO:0007669"/>
    <property type="project" value="UniProtKB-KW"/>
</dbReference>
<evidence type="ECO:0000256" key="4">
    <source>
        <dbReference type="ARBA" id="ARBA00022764"/>
    </source>
</evidence>
<comment type="caution">
    <text evidence="10">The sequence shown here is derived from an EMBL/GenBank/DDBJ whole genome shotgun (WGS) entry which is preliminary data.</text>
</comment>
<dbReference type="SUPFAM" id="SSF55166">
    <property type="entry name" value="Hedgehog/DD-peptidase"/>
    <property type="match status" value="1"/>
</dbReference>
<dbReference type="InterPro" id="IPR009045">
    <property type="entry name" value="Zn_M74/Hedgehog-like"/>
</dbReference>
<keyword evidence="4" id="KW-0574">Periplasm</keyword>
<name>A0AAD3YM21_AERHY</name>
<dbReference type="EMBL" id="DACTUL010000040">
    <property type="protein sequence ID" value="HAT6346041.1"/>
    <property type="molecule type" value="Genomic_DNA"/>
</dbReference>
<feature type="signal peptide" evidence="9">
    <location>
        <begin position="1"/>
        <end position="21"/>
    </location>
</feature>
<evidence type="ECO:0000313" key="10">
    <source>
        <dbReference type="EMBL" id="HAT6346041.1"/>
    </source>
</evidence>
<keyword evidence="5" id="KW-0378">Hydrolase</keyword>
<dbReference type="NCBIfam" id="NF006947">
    <property type="entry name" value="PRK09429.1"/>
    <property type="match status" value="1"/>
</dbReference>
<evidence type="ECO:0000256" key="5">
    <source>
        <dbReference type="ARBA" id="ARBA00022801"/>
    </source>
</evidence>
<protein>
    <submittedName>
        <fullName evidence="10">Penicillin-insensitive murein endopeptidase</fullName>
    </submittedName>
</protein>
<keyword evidence="2" id="KW-0479">Metal-binding</keyword>
<evidence type="ECO:0000256" key="9">
    <source>
        <dbReference type="SAM" id="SignalP"/>
    </source>
</evidence>
<keyword evidence="1" id="KW-0645">Protease</keyword>
<keyword evidence="6" id="KW-0862">Zinc</keyword>
<feature type="chain" id="PRO_5042042974" evidence="9">
    <location>
        <begin position="22"/>
        <end position="260"/>
    </location>
</feature>
<keyword evidence="8" id="KW-1015">Disulfide bond</keyword>
<dbReference type="Proteomes" id="UP000859505">
    <property type="component" value="Unassembled WGS sequence"/>
</dbReference>